<proteinExistence type="predicted"/>
<feature type="coiled-coil region" evidence="1">
    <location>
        <begin position="242"/>
        <end position="311"/>
    </location>
</feature>
<dbReference type="GO" id="GO:0003700">
    <property type="term" value="F:DNA-binding transcription factor activity"/>
    <property type="evidence" value="ECO:0007669"/>
    <property type="project" value="TreeGrafter"/>
</dbReference>
<keyword evidence="5" id="KW-1185">Reference proteome</keyword>
<comment type="caution">
    <text evidence="4">The sequence shown here is derived from an EMBL/GenBank/DDBJ whole genome shotgun (WGS) entry which is preliminary data.</text>
</comment>
<dbReference type="OrthoDB" id="71302at2759"/>
<evidence type="ECO:0000313" key="5">
    <source>
        <dbReference type="Proteomes" id="UP000279259"/>
    </source>
</evidence>
<gene>
    <name evidence="4" type="ORF">EHS25_010130</name>
</gene>
<evidence type="ECO:0000256" key="2">
    <source>
        <dbReference type="SAM" id="MobiDB-lite"/>
    </source>
</evidence>
<dbReference type="Proteomes" id="UP000279259">
    <property type="component" value="Unassembled WGS sequence"/>
</dbReference>
<dbReference type="InterPro" id="IPR036638">
    <property type="entry name" value="HLH_DNA-bd_sf"/>
</dbReference>
<sequence length="312" mass="34161">MSLAASRPSTTARRSASPTHSPTNPYANLDPNIHPIAATLNSVSAPSASVDQSGSHTHRSLSPHESNRLTDFAQHVLGESGAQGDAENLLAFTEGAGDELFQAGDGSHFEGLLQEAAAEETANNASAEGAVGGDGYTVTGDVIQVDEATGLQQEGGNSHQDRPGRKRKRDGEEATLDENGEHMDPIRLKKDSHKEVERRRRENINDGIMEIARHVPGGSDKMGKGTLLRRAAEYLSEVTIKVENVDREIAKRDSEKQEIQNELTLTQQRLAEEHARSIRYETSWREAEDRAAVSQFELERVRAELEELKGRQ</sequence>
<dbReference type="GO" id="GO:0005634">
    <property type="term" value="C:nucleus"/>
    <property type="evidence" value="ECO:0007669"/>
    <property type="project" value="TreeGrafter"/>
</dbReference>
<feature type="region of interest" description="Disordered" evidence="2">
    <location>
        <begin position="148"/>
        <end position="183"/>
    </location>
</feature>
<dbReference type="EMBL" id="RSCD01000009">
    <property type="protein sequence ID" value="RSH90954.1"/>
    <property type="molecule type" value="Genomic_DNA"/>
</dbReference>
<dbReference type="PANTHER" id="PTHR47787:SF1">
    <property type="entry name" value="CENTROMERE-BINDING PROTEIN 1"/>
    <property type="match status" value="1"/>
</dbReference>
<dbReference type="SUPFAM" id="SSF47459">
    <property type="entry name" value="HLH, helix-loop-helix DNA-binding domain"/>
    <property type="match status" value="1"/>
</dbReference>
<dbReference type="SMART" id="SM00353">
    <property type="entry name" value="HLH"/>
    <property type="match status" value="1"/>
</dbReference>
<evidence type="ECO:0000256" key="1">
    <source>
        <dbReference type="SAM" id="Coils"/>
    </source>
</evidence>
<evidence type="ECO:0000313" key="4">
    <source>
        <dbReference type="EMBL" id="RSH90954.1"/>
    </source>
</evidence>
<dbReference type="InterPro" id="IPR011598">
    <property type="entry name" value="bHLH_dom"/>
</dbReference>
<feature type="domain" description="BHLH" evidence="3">
    <location>
        <begin position="188"/>
        <end position="238"/>
    </location>
</feature>
<dbReference type="AlphaFoldDB" id="A0A427YIN3"/>
<organism evidence="4 5">
    <name type="scientific">Saitozyma podzolica</name>
    <dbReference type="NCBI Taxonomy" id="1890683"/>
    <lineage>
        <taxon>Eukaryota</taxon>
        <taxon>Fungi</taxon>
        <taxon>Dikarya</taxon>
        <taxon>Basidiomycota</taxon>
        <taxon>Agaricomycotina</taxon>
        <taxon>Tremellomycetes</taxon>
        <taxon>Tremellales</taxon>
        <taxon>Trimorphomycetaceae</taxon>
        <taxon>Saitozyma</taxon>
    </lineage>
</organism>
<evidence type="ECO:0000259" key="3">
    <source>
        <dbReference type="PROSITE" id="PS50888"/>
    </source>
</evidence>
<name>A0A427YIN3_9TREE</name>
<dbReference type="PROSITE" id="PS50888">
    <property type="entry name" value="BHLH"/>
    <property type="match status" value="1"/>
</dbReference>
<dbReference type="Gene3D" id="4.10.280.10">
    <property type="entry name" value="Helix-loop-helix DNA-binding domain"/>
    <property type="match status" value="1"/>
</dbReference>
<feature type="region of interest" description="Disordered" evidence="2">
    <location>
        <begin position="1"/>
        <end position="70"/>
    </location>
</feature>
<dbReference type="STRING" id="1890683.A0A427YIN3"/>
<dbReference type="GO" id="GO:0046983">
    <property type="term" value="F:protein dimerization activity"/>
    <property type="evidence" value="ECO:0007669"/>
    <property type="project" value="InterPro"/>
</dbReference>
<protein>
    <recommendedName>
        <fullName evidence="3">BHLH domain-containing protein</fullName>
    </recommendedName>
</protein>
<keyword evidence="1" id="KW-0175">Coiled coil</keyword>
<dbReference type="Pfam" id="PF00010">
    <property type="entry name" value="HLH"/>
    <property type="match status" value="1"/>
</dbReference>
<dbReference type="PANTHER" id="PTHR47787">
    <property type="entry name" value="CENTROMERE-BINDING PROTEIN 1"/>
    <property type="match status" value="1"/>
</dbReference>
<feature type="compositionally biased region" description="Polar residues" evidence="2">
    <location>
        <begin position="39"/>
        <end position="55"/>
    </location>
</feature>
<feature type="compositionally biased region" description="Low complexity" evidence="2">
    <location>
        <begin position="1"/>
        <end position="19"/>
    </location>
</feature>
<reference evidence="4 5" key="1">
    <citation type="submission" date="2018-11" db="EMBL/GenBank/DDBJ databases">
        <title>Genome sequence of Saitozyma podzolica DSM 27192.</title>
        <authorList>
            <person name="Aliyu H."/>
            <person name="Gorte O."/>
            <person name="Ochsenreither K."/>
        </authorList>
    </citation>
    <scope>NUCLEOTIDE SEQUENCE [LARGE SCALE GENOMIC DNA]</scope>
    <source>
        <strain evidence="4 5">DSM 27192</strain>
    </source>
</reference>
<accession>A0A427YIN3</accession>